<dbReference type="EMBL" id="JAGHQM010000171">
    <property type="protein sequence ID" value="KAH0564839.1"/>
    <property type="molecule type" value="Genomic_DNA"/>
</dbReference>
<comment type="caution">
    <text evidence="3">The sequence shown here is derived from an EMBL/GenBank/DDBJ whole genome shotgun (WGS) entry which is preliminary data.</text>
</comment>
<reference evidence="3" key="1">
    <citation type="submission" date="2021-03" db="EMBL/GenBank/DDBJ databases">
        <title>Comparative genomics and phylogenomic investigation of the class Geoglossomycetes provide insights into ecological specialization and systematics.</title>
        <authorList>
            <person name="Melie T."/>
            <person name="Pirro S."/>
            <person name="Miller A.N."/>
            <person name="Quandt A."/>
        </authorList>
    </citation>
    <scope>NUCLEOTIDE SEQUENCE</scope>
    <source>
        <strain evidence="3">CAQ_001_2017</strain>
    </source>
</reference>
<evidence type="ECO:0000313" key="3">
    <source>
        <dbReference type="EMBL" id="KAH0564839.1"/>
    </source>
</evidence>
<dbReference type="GO" id="GO:0008237">
    <property type="term" value="F:metallopeptidase activity"/>
    <property type="evidence" value="ECO:0007669"/>
    <property type="project" value="InterPro"/>
</dbReference>
<protein>
    <recommendedName>
        <fullName evidence="5">Lysine-specific metallo-endopeptidase domain-containing protein</fullName>
    </recommendedName>
</protein>
<accession>A0A9P8LG78</accession>
<feature type="chain" id="PRO_5040123885" description="Lysine-specific metallo-endopeptidase domain-containing protein" evidence="2">
    <location>
        <begin position="21"/>
        <end position="245"/>
    </location>
</feature>
<evidence type="ECO:0000256" key="1">
    <source>
        <dbReference type="SAM" id="MobiDB-lite"/>
    </source>
</evidence>
<proteinExistence type="predicted"/>
<evidence type="ECO:0000256" key="2">
    <source>
        <dbReference type="SAM" id="SignalP"/>
    </source>
</evidence>
<name>A0A9P8LG78_9PEZI</name>
<evidence type="ECO:0000313" key="4">
    <source>
        <dbReference type="Proteomes" id="UP000750711"/>
    </source>
</evidence>
<keyword evidence="4" id="KW-1185">Reference proteome</keyword>
<feature type="signal peptide" evidence="2">
    <location>
        <begin position="1"/>
        <end position="20"/>
    </location>
</feature>
<dbReference type="AlphaFoldDB" id="A0A9P8LG78"/>
<sequence length="245" mass="27420">MHRLLKYLCLALLHGPFVSSAPQGTVAPGPQGTGDAGLSSGDGDPPIFANTKRYTYNCDTTWMKQIESQAWADAGVLANEAVNWVPGKQYQPLMDLFMGKDSTMSQYQSIIKRGLRGEVSAHRPSWVWNSVISVYCGDAKPINGVRRKVCDKNVGGRRVKPFASAWIERGSVWNNYYIVLCPRFFAEKDSLDHTLAQMNTGLISKTNASAYKFTWGHTYYHELMHLDPVVAPFESKFAPLKYECE</sequence>
<dbReference type="Proteomes" id="UP000750711">
    <property type="component" value="Unassembled WGS sequence"/>
</dbReference>
<organism evidence="3 4">
    <name type="scientific">Trichoglossum hirsutum</name>
    <dbReference type="NCBI Taxonomy" id="265104"/>
    <lineage>
        <taxon>Eukaryota</taxon>
        <taxon>Fungi</taxon>
        <taxon>Dikarya</taxon>
        <taxon>Ascomycota</taxon>
        <taxon>Pezizomycotina</taxon>
        <taxon>Geoglossomycetes</taxon>
        <taxon>Geoglossales</taxon>
        <taxon>Geoglossaceae</taxon>
        <taxon>Trichoglossum</taxon>
    </lineage>
</organism>
<gene>
    <name evidence="3" type="ORF">GP486_001775</name>
</gene>
<dbReference type="Gene3D" id="3.40.390.10">
    <property type="entry name" value="Collagenase (Catalytic Domain)"/>
    <property type="match status" value="1"/>
</dbReference>
<evidence type="ECO:0008006" key="5">
    <source>
        <dbReference type="Google" id="ProtNLM"/>
    </source>
</evidence>
<keyword evidence="2" id="KW-0732">Signal</keyword>
<feature type="region of interest" description="Disordered" evidence="1">
    <location>
        <begin position="23"/>
        <end position="42"/>
    </location>
</feature>
<dbReference type="InterPro" id="IPR024079">
    <property type="entry name" value="MetalloPept_cat_dom_sf"/>
</dbReference>